<dbReference type="Pfam" id="PF13432">
    <property type="entry name" value="TPR_16"/>
    <property type="match status" value="1"/>
</dbReference>
<protein>
    <submittedName>
        <fullName evidence="1">Uncharacterized protein</fullName>
    </submittedName>
</protein>
<proteinExistence type="predicted"/>
<dbReference type="InterPro" id="IPR019734">
    <property type="entry name" value="TPR_rpt"/>
</dbReference>
<gene>
    <name evidence="1" type="ORF">MNBD_ALPHA08-2401</name>
</gene>
<accession>A0A3B0R6V0</accession>
<reference evidence="1" key="1">
    <citation type="submission" date="2018-06" db="EMBL/GenBank/DDBJ databases">
        <authorList>
            <person name="Zhirakovskaya E."/>
        </authorList>
    </citation>
    <scope>NUCLEOTIDE SEQUENCE</scope>
</reference>
<organism evidence="1">
    <name type="scientific">hydrothermal vent metagenome</name>
    <dbReference type="NCBI Taxonomy" id="652676"/>
    <lineage>
        <taxon>unclassified sequences</taxon>
        <taxon>metagenomes</taxon>
        <taxon>ecological metagenomes</taxon>
    </lineage>
</organism>
<name>A0A3B0R6V0_9ZZZZ</name>
<dbReference type="InterPro" id="IPR011990">
    <property type="entry name" value="TPR-like_helical_dom_sf"/>
</dbReference>
<dbReference type="PROSITE" id="PS50293">
    <property type="entry name" value="TPR_REGION"/>
    <property type="match status" value="1"/>
</dbReference>
<evidence type="ECO:0000313" key="1">
    <source>
        <dbReference type="EMBL" id="VAV87929.1"/>
    </source>
</evidence>
<dbReference type="SMART" id="SM00028">
    <property type="entry name" value="TPR"/>
    <property type="match status" value="2"/>
</dbReference>
<dbReference type="PROSITE" id="PS50005">
    <property type="entry name" value="TPR"/>
    <property type="match status" value="2"/>
</dbReference>
<dbReference type="EMBL" id="UOEC01000035">
    <property type="protein sequence ID" value="VAV87929.1"/>
    <property type="molecule type" value="Genomic_DNA"/>
</dbReference>
<dbReference type="SUPFAM" id="SSF48452">
    <property type="entry name" value="TPR-like"/>
    <property type="match status" value="1"/>
</dbReference>
<dbReference type="AlphaFoldDB" id="A0A3B0R6V0"/>
<dbReference type="Gene3D" id="1.25.40.10">
    <property type="entry name" value="Tetratricopeptide repeat domain"/>
    <property type="match status" value="1"/>
</dbReference>
<sequence>MNRTVLSIFVVSFCLNTGALAQEVHPDKQPEVPQALTKGDKQKLSQEVLDSLFGRLHEEKSEKRAKLLAGAIWKIWGRSGSPTADLLLVQAERAMAAGRQRTAISILSTVVDQYPQFTEAWNKRATAYYIANDFDKSLADIKEVLKREPRHFGALSGMGLIYQQQGEKKKALSAFRRALAIHPLLKDALRAVKSLAGKVEQDI</sequence>